<keyword evidence="3" id="KW-1185">Reference proteome</keyword>
<proteinExistence type="predicted"/>
<keyword evidence="1" id="KW-1133">Transmembrane helix</keyword>
<sequence length="126" mass="13428">MKEIKGDLKKLLIDAAEIKGRVTHMTVKSDIEAVKGELSSKISTVSGDLTNKITGVSGELTTKITGVSGDLSTKMAASTGDISSKVENLSGQMKGTLTFWQFIVIAGALLAIVLRWPELFRIVHPG</sequence>
<reference evidence="2 3" key="1">
    <citation type="submission" date="2018-05" db="EMBL/GenBank/DDBJ databases">
        <title>The draft genome of strain NS-104.</title>
        <authorList>
            <person name="Hang P."/>
            <person name="Jiang J."/>
        </authorList>
    </citation>
    <scope>NUCLEOTIDE SEQUENCE [LARGE SCALE GENOMIC DNA]</scope>
    <source>
        <strain evidence="2 3">NS-104</strain>
    </source>
</reference>
<evidence type="ECO:0000256" key="1">
    <source>
        <dbReference type="SAM" id="Phobius"/>
    </source>
</evidence>
<evidence type="ECO:0000313" key="2">
    <source>
        <dbReference type="EMBL" id="PWE57129.1"/>
    </source>
</evidence>
<accession>A0A2U2DVA2</accession>
<evidence type="ECO:0000313" key="3">
    <source>
        <dbReference type="Proteomes" id="UP000245252"/>
    </source>
</evidence>
<dbReference type="EMBL" id="QFBC01000002">
    <property type="protein sequence ID" value="PWE57129.1"/>
    <property type="molecule type" value="Genomic_DNA"/>
</dbReference>
<dbReference type="Gene3D" id="1.20.120.20">
    <property type="entry name" value="Apolipoprotein"/>
    <property type="match status" value="1"/>
</dbReference>
<feature type="transmembrane region" description="Helical" evidence="1">
    <location>
        <begin position="97"/>
        <end position="116"/>
    </location>
</feature>
<comment type="caution">
    <text evidence="2">The sequence shown here is derived from an EMBL/GenBank/DDBJ whole genome shotgun (WGS) entry which is preliminary data.</text>
</comment>
<dbReference type="Proteomes" id="UP000245252">
    <property type="component" value="Unassembled WGS sequence"/>
</dbReference>
<keyword evidence="1" id="KW-0812">Transmembrane</keyword>
<organism evidence="2 3">
    <name type="scientific">Metarhizobium album</name>
    <dbReference type="NCBI Taxonomy" id="2182425"/>
    <lineage>
        <taxon>Bacteria</taxon>
        <taxon>Pseudomonadati</taxon>
        <taxon>Pseudomonadota</taxon>
        <taxon>Alphaproteobacteria</taxon>
        <taxon>Hyphomicrobiales</taxon>
        <taxon>Rhizobiaceae</taxon>
        <taxon>Metarhizobium</taxon>
    </lineage>
</organism>
<gene>
    <name evidence="2" type="ORF">DEM27_05665</name>
</gene>
<protein>
    <submittedName>
        <fullName evidence="2">Uncharacterized protein</fullName>
    </submittedName>
</protein>
<keyword evidence="1" id="KW-0472">Membrane</keyword>
<name>A0A2U2DVA2_9HYPH</name>
<dbReference type="AlphaFoldDB" id="A0A2U2DVA2"/>